<keyword evidence="4" id="KW-1185">Reference proteome</keyword>
<name>A0ABP0KWF9_9DINO</name>
<reference evidence="3 4" key="1">
    <citation type="submission" date="2024-02" db="EMBL/GenBank/DDBJ databases">
        <authorList>
            <person name="Chen Y."/>
            <person name="Shah S."/>
            <person name="Dougan E. K."/>
            <person name="Thang M."/>
            <person name="Chan C."/>
        </authorList>
    </citation>
    <scope>NUCLEOTIDE SEQUENCE [LARGE SCALE GENOMIC DNA]</scope>
</reference>
<feature type="zinc finger region" description="C3H1-type" evidence="1">
    <location>
        <begin position="112"/>
        <end position="134"/>
    </location>
</feature>
<feature type="domain" description="C3H1-type" evidence="2">
    <location>
        <begin position="112"/>
        <end position="134"/>
    </location>
</feature>
<accession>A0ABP0KWF9</accession>
<evidence type="ECO:0000313" key="3">
    <source>
        <dbReference type="EMBL" id="CAK9031227.1"/>
    </source>
</evidence>
<gene>
    <name evidence="3" type="ORF">CCMP2556_LOCUS18207</name>
</gene>
<proteinExistence type="predicted"/>
<comment type="caution">
    <text evidence="3">The sequence shown here is derived from an EMBL/GenBank/DDBJ whole genome shotgun (WGS) entry which is preliminary data.</text>
</comment>
<evidence type="ECO:0000313" key="4">
    <source>
        <dbReference type="Proteomes" id="UP001642484"/>
    </source>
</evidence>
<dbReference type="Proteomes" id="UP001642484">
    <property type="component" value="Unassembled WGS sequence"/>
</dbReference>
<keyword evidence="1" id="KW-0863">Zinc-finger</keyword>
<dbReference type="InterPro" id="IPR000571">
    <property type="entry name" value="Znf_CCCH"/>
</dbReference>
<evidence type="ECO:0000256" key="1">
    <source>
        <dbReference type="PROSITE-ProRule" id="PRU00723"/>
    </source>
</evidence>
<sequence>MATLRLSRTFIDAEEGVNDSTCRARSLPAEARAAATCEVEESEWPRISSPYFLMISKVRGEFATRGRSRWPTSLTSGVVVGVEVEEATIQAEVPEEQLTVGSIGHPVLCRRACVWFAKGMCSHSANCSYCHLPHHANITFDKRQWQQLQQMDLASLLAILLPSLRATLAAADLPREPAAQLLATVEAQAAPTALQHDRMLQRTVRRMSLSAMVFCELLQEHVDHLRHEMTLP</sequence>
<organism evidence="3 4">
    <name type="scientific">Durusdinium trenchii</name>
    <dbReference type="NCBI Taxonomy" id="1381693"/>
    <lineage>
        <taxon>Eukaryota</taxon>
        <taxon>Sar</taxon>
        <taxon>Alveolata</taxon>
        <taxon>Dinophyceae</taxon>
        <taxon>Suessiales</taxon>
        <taxon>Symbiodiniaceae</taxon>
        <taxon>Durusdinium</taxon>
    </lineage>
</organism>
<dbReference type="PROSITE" id="PS50103">
    <property type="entry name" value="ZF_C3H1"/>
    <property type="match status" value="1"/>
</dbReference>
<keyword evidence="1" id="KW-0862">Zinc</keyword>
<protein>
    <recommendedName>
        <fullName evidence="2">C3H1-type domain-containing protein</fullName>
    </recommendedName>
</protein>
<evidence type="ECO:0000259" key="2">
    <source>
        <dbReference type="PROSITE" id="PS50103"/>
    </source>
</evidence>
<keyword evidence="1" id="KW-0479">Metal-binding</keyword>
<dbReference type="EMBL" id="CAXAMN010010225">
    <property type="protein sequence ID" value="CAK9031227.1"/>
    <property type="molecule type" value="Genomic_DNA"/>
</dbReference>